<dbReference type="CDD" id="cd02440">
    <property type="entry name" value="AdoMet_MTases"/>
    <property type="match status" value="1"/>
</dbReference>
<dbReference type="Pfam" id="PF01564">
    <property type="entry name" value="Spermine_synth"/>
    <property type="match status" value="1"/>
</dbReference>
<keyword evidence="4" id="KW-1185">Reference proteome</keyword>
<dbReference type="OrthoDB" id="9793351at2"/>
<name>A0A120MG68_9BRAD</name>
<evidence type="ECO:0000256" key="1">
    <source>
        <dbReference type="ARBA" id="ARBA00023115"/>
    </source>
</evidence>
<dbReference type="EMBL" id="KT955714">
    <property type="protein sequence ID" value="AMH39593.1"/>
    <property type="molecule type" value="Genomic_DNA"/>
</dbReference>
<dbReference type="Proteomes" id="UP000076574">
    <property type="component" value="Unassembled WGS sequence"/>
</dbReference>
<accession>A0A120MG68</accession>
<dbReference type="RefSeq" id="WP_068729912.1">
    <property type="nucleotide sequence ID" value="NZ_LVYV01000001.1"/>
</dbReference>
<sequence>MLPWKLIDTTEVPGGGVPLRLMQRGQEFTIKLGQNELMSSRLFGSEEALATLTCFRLKDMKAPRLLIGGYGMGFTLRAALKVLGPKAKITVVELVPAIVAWARGPMAELSGDSLSDERVEIVEGDVVKAIAGARGKYDAILLDVDNGPEGLTRKSNDALYDLKGLRAAQAALSPGGVLAVWSSFPYDKFTALLGKAGFNAEEIKIRATGTRGGARHVIWLATKPKI</sequence>
<dbReference type="STRING" id="943830.A4A58_03850"/>
<evidence type="ECO:0000313" key="4">
    <source>
        <dbReference type="Proteomes" id="UP000076574"/>
    </source>
</evidence>
<evidence type="ECO:0000313" key="2">
    <source>
        <dbReference type="EMBL" id="AMH39593.1"/>
    </source>
</evidence>
<organism evidence="2">
    <name type="scientific">Tardiphaga robiniae</name>
    <dbReference type="NCBI Taxonomy" id="943830"/>
    <lineage>
        <taxon>Bacteria</taxon>
        <taxon>Pseudomonadati</taxon>
        <taxon>Pseudomonadota</taxon>
        <taxon>Alphaproteobacteria</taxon>
        <taxon>Hyphomicrobiales</taxon>
        <taxon>Nitrobacteraceae</taxon>
        <taxon>Tardiphaga</taxon>
    </lineage>
</organism>
<gene>
    <name evidence="3" type="ORF">A4A58_03850</name>
    <name evidence="2" type="ORF">PROKKA_00782</name>
</gene>
<dbReference type="Gene3D" id="3.40.50.150">
    <property type="entry name" value="Vaccinia Virus protein VP39"/>
    <property type="match status" value="1"/>
</dbReference>
<dbReference type="EMBL" id="LVYV01000001">
    <property type="protein sequence ID" value="KZD25551.1"/>
    <property type="molecule type" value="Genomic_DNA"/>
</dbReference>
<dbReference type="InterPro" id="IPR029063">
    <property type="entry name" value="SAM-dependent_MTases_sf"/>
</dbReference>
<proteinExistence type="predicted"/>
<dbReference type="GO" id="GO:0006596">
    <property type="term" value="P:polyamine biosynthetic process"/>
    <property type="evidence" value="ECO:0007669"/>
    <property type="project" value="UniProtKB-KW"/>
</dbReference>
<keyword evidence="1" id="KW-0620">Polyamine biosynthesis</keyword>
<dbReference type="PANTHER" id="PTHR43317:SF3">
    <property type="entry name" value="BLR2883 PROTEIN"/>
    <property type="match status" value="1"/>
</dbReference>
<dbReference type="PANTHER" id="PTHR43317">
    <property type="entry name" value="THERMOSPERMINE SYNTHASE ACAULIS5"/>
    <property type="match status" value="1"/>
</dbReference>
<reference evidence="2" key="1">
    <citation type="submission" date="2015-10" db="EMBL/GenBank/DDBJ databases">
        <title>Evolution marks in rhizobial microsymbionts genomes from the relict species Vavilovia formosa (Stev.) Fed.</title>
        <authorList>
            <person name="Kopat V."/>
        </authorList>
    </citation>
    <scope>NUCLEOTIDE SEQUENCE</scope>
    <source>
        <strain evidence="2">Vaf-07</strain>
    </source>
</reference>
<protein>
    <submittedName>
        <fullName evidence="3">Spermidine synthase</fullName>
    </submittedName>
</protein>
<dbReference type="SUPFAM" id="SSF53335">
    <property type="entry name" value="S-adenosyl-L-methionine-dependent methyltransferases"/>
    <property type="match status" value="1"/>
</dbReference>
<dbReference type="AlphaFoldDB" id="A0A120MG68"/>
<evidence type="ECO:0000313" key="3">
    <source>
        <dbReference type="EMBL" id="KZD25551.1"/>
    </source>
</evidence>
<reference evidence="3 4" key="2">
    <citation type="submission" date="2016-03" db="EMBL/GenBank/DDBJ databases">
        <title>Microsymbionts genomes from the relict species Vavilovia formosa (Stev.) Fed.</title>
        <authorList>
            <person name="Kopat V."/>
            <person name="Chirak E."/>
            <person name="Kimeklis A."/>
            <person name="Andronov E."/>
        </authorList>
    </citation>
    <scope>NUCLEOTIDE SEQUENCE [LARGE SCALE GENOMIC DNA]</scope>
    <source>
        <strain evidence="3 4">Vaf07</strain>
    </source>
</reference>